<sequence>MKVVLCLALAFLASCTAQSSSEEDFCIDIIESLPCKDKPNGDHHICNFCEHGFFARCQDSELDITACPTFEDGTGKCFRLTFDSVTKTCVRETPTCNRKPLIRRCTKQSSNLSDQDKAAPPSGLSPKDMQVGRSVVLVCSIFIMSQLPFFLVSLSTGSVA</sequence>
<accession>A0AAV4IUA0</accession>
<keyword evidence="4" id="KW-1185">Reference proteome</keyword>
<keyword evidence="2" id="KW-0732">Signal</keyword>
<dbReference type="PROSITE" id="PS51257">
    <property type="entry name" value="PROKAR_LIPOPROTEIN"/>
    <property type="match status" value="1"/>
</dbReference>
<name>A0AAV4IUA0_9GAST</name>
<feature type="chain" id="PRO_5043977421" description="Chitin-binding type-2 domain-containing protein" evidence="2">
    <location>
        <begin position="18"/>
        <end position="160"/>
    </location>
</feature>
<evidence type="ECO:0000256" key="2">
    <source>
        <dbReference type="SAM" id="SignalP"/>
    </source>
</evidence>
<evidence type="ECO:0008006" key="5">
    <source>
        <dbReference type="Google" id="ProtNLM"/>
    </source>
</evidence>
<feature type="signal peptide" evidence="2">
    <location>
        <begin position="1"/>
        <end position="17"/>
    </location>
</feature>
<evidence type="ECO:0000256" key="1">
    <source>
        <dbReference type="SAM" id="MobiDB-lite"/>
    </source>
</evidence>
<organism evidence="3 4">
    <name type="scientific">Elysia marginata</name>
    <dbReference type="NCBI Taxonomy" id="1093978"/>
    <lineage>
        <taxon>Eukaryota</taxon>
        <taxon>Metazoa</taxon>
        <taxon>Spiralia</taxon>
        <taxon>Lophotrochozoa</taxon>
        <taxon>Mollusca</taxon>
        <taxon>Gastropoda</taxon>
        <taxon>Heterobranchia</taxon>
        <taxon>Euthyneura</taxon>
        <taxon>Panpulmonata</taxon>
        <taxon>Sacoglossa</taxon>
        <taxon>Placobranchoidea</taxon>
        <taxon>Plakobranchidae</taxon>
        <taxon>Elysia</taxon>
    </lineage>
</organism>
<dbReference type="EMBL" id="BMAT01009810">
    <property type="protein sequence ID" value="GFS14129.1"/>
    <property type="molecule type" value="Genomic_DNA"/>
</dbReference>
<comment type="caution">
    <text evidence="3">The sequence shown here is derived from an EMBL/GenBank/DDBJ whole genome shotgun (WGS) entry which is preliminary data.</text>
</comment>
<feature type="region of interest" description="Disordered" evidence="1">
    <location>
        <begin position="107"/>
        <end position="126"/>
    </location>
</feature>
<evidence type="ECO:0000313" key="4">
    <source>
        <dbReference type="Proteomes" id="UP000762676"/>
    </source>
</evidence>
<dbReference type="AlphaFoldDB" id="A0AAV4IUA0"/>
<protein>
    <recommendedName>
        <fullName evidence="5">Chitin-binding type-2 domain-containing protein</fullName>
    </recommendedName>
</protein>
<reference evidence="3 4" key="1">
    <citation type="journal article" date="2021" name="Elife">
        <title>Chloroplast acquisition without the gene transfer in kleptoplastic sea slugs, Plakobranchus ocellatus.</title>
        <authorList>
            <person name="Maeda T."/>
            <person name="Takahashi S."/>
            <person name="Yoshida T."/>
            <person name="Shimamura S."/>
            <person name="Takaki Y."/>
            <person name="Nagai Y."/>
            <person name="Toyoda A."/>
            <person name="Suzuki Y."/>
            <person name="Arimoto A."/>
            <person name="Ishii H."/>
            <person name="Satoh N."/>
            <person name="Nishiyama T."/>
            <person name="Hasebe M."/>
            <person name="Maruyama T."/>
            <person name="Minagawa J."/>
            <person name="Obokata J."/>
            <person name="Shigenobu S."/>
        </authorList>
    </citation>
    <scope>NUCLEOTIDE SEQUENCE [LARGE SCALE GENOMIC DNA]</scope>
</reference>
<gene>
    <name evidence="3" type="ORF">ElyMa_004900200</name>
</gene>
<evidence type="ECO:0000313" key="3">
    <source>
        <dbReference type="EMBL" id="GFS14129.1"/>
    </source>
</evidence>
<dbReference type="Proteomes" id="UP000762676">
    <property type="component" value="Unassembled WGS sequence"/>
</dbReference>
<proteinExistence type="predicted"/>